<protein>
    <submittedName>
        <fullName evidence="2">Putative formamidopyrimidine-dna glycosylase</fullName>
    </submittedName>
</protein>
<name>A0A0B1PB88_UNCNE</name>
<proteinExistence type="predicted"/>
<dbReference type="STRING" id="52586.A0A0B1PB88"/>
<organism evidence="2 3">
    <name type="scientific">Uncinula necator</name>
    <name type="common">Grape powdery mildew</name>
    <dbReference type="NCBI Taxonomy" id="52586"/>
    <lineage>
        <taxon>Eukaryota</taxon>
        <taxon>Fungi</taxon>
        <taxon>Dikarya</taxon>
        <taxon>Ascomycota</taxon>
        <taxon>Pezizomycotina</taxon>
        <taxon>Leotiomycetes</taxon>
        <taxon>Erysiphales</taxon>
        <taxon>Erysiphaceae</taxon>
        <taxon>Erysiphe</taxon>
    </lineage>
</organism>
<dbReference type="Gene3D" id="1.10.8.50">
    <property type="match status" value="1"/>
</dbReference>
<dbReference type="GO" id="GO:0019104">
    <property type="term" value="F:DNA N-glycosylase activity"/>
    <property type="evidence" value="ECO:0007669"/>
    <property type="project" value="TreeGrafter"/>
</dbReference>
<comment type="caution">
    <text evidence="2">The sequence shown here is derived from an EMBL/GenBank/DDBJ whole genome shotgun (WGS) entry which is preliminary data.</text>
</comment>
<dbReference type="InterPro" id="IPR015886">
    <property type="entry name" value="H2TH_FPG"/>
</dbReference>
<dbReference type="GO" id="GO:0003906">
    <property type="term" value="F:DNA-(apurinic or apyrimidinic site) endonuclease activity"/>
    <property type="evidence" value="ECO:0007669"/>
    <property type="project" value="InterPro"/>
</dbReference>
<dbReference type="GO" id="GO:0003684">
    <property type="term" value="F:damaged DNA binding"/>
    <property type="evidence" value="ECO:0007669"/>
    <property type="project" value="InterPro"/>
</dbReference>
<dbReference type="Pfam" id="PF06831">
    <property type="entry name" value="H2TH"/>
    <property type="match status" value="1"/>
</dbReference>
<dbReference type="Proteomes" id="UP000030854">
    <property type="component" value="Unassembled WGS sequence"/>
</dbReference>
<dbReference type="EMBL" id="JNVN01000991">
    <property type="protein sequence ID" value="KHJ34206.1"/>
    <property type="molecule type" value="Genomic_DNA"/>
</dbReference>
<keyword evidence="3" id="KW-1185">Reference proteome</keyword>
<dbReference type="GO" id="GO:0005634">
    <property type="term" value="C:nucleus"/>
    <property type="evidence" value="ECO:0007669"/>
    <property type="project" value="TreeGrafter"/>
</dbReference>
<dbReference type="FunFam" id="1.10.8.50:FF:000009">
    <property type="entry name" value="Formamidopyrimidine-DNA glycosylase"/>
    <property type="match status" value="1"/>
</dbReference>
<dbReference type="SMART" id="SM01232">
    <property type="entry name" value="H2TH"/>
    <property type="match status" value="1"/>
</dbReference>
<feature type="domain" description="Formamidopyrimidine-DNA glycosylase H2TH DNA-binding" evidence="1">
    <location>
        <begin position="53"/>
        <end position="147"/>
    </location>
</feature>
<evidence type="ECO:0000259" key="1">
    <source>
        <dbReference type="SMART" id="SM01232"/>
    </source>
</evidence>
<accession>A0A0B1PB88</accession>
<reference evidence="2 3" key="1">
    <citation type="journal article" date="2014" name="BMC Genomics">
        <title>Adaptive genomic structural variation in the grape powdery mildew pathogen, Erysiphe necator.</title>
        <authorList>
            <person name="Jones L."/>
            <person name="Riaz S."/>
            <person name="Morales-Cruz A."/>
            <person name="Amrine K.C."/>
            <person name="McGuire B."/>
            <person name="Gubler W.D."/>
            <person name="Walker M.A."/>
            <person name="Cantu D."/>
        </authorList>
    </citation>
    <scope>NUCLEOTIDE SEQUENCE [LARGE SCALE GENOMIC DNA]</scope>
    <source>
        <strain evidence="3">c</strain>
    </source>
</reference>
<dbReference type="InterPro" id="IPR010979">
    <property type="entry name" value="Ribosomal_uS13-like_H2TH"/>
</dbReference>
<dbReference type="GO" id="GO:0008270">
    <property type="term" value="F:zinc ion binding"/>
    <property type="evidence" value="ECO:0007669"/>
    <property type="project" value="InterPro"/>
</dbReference>
<dbReference type="PANTHER" id="PTHR22993:SF9">
    <property type="entry name" value="FORMAMIDOPYRIMIDINE-DNA GLYCOSYLASE"/>
    <property type="match status" value="1"/>
</dbReference>
<dbReference type="GO" id="GO:0006284">
    <property type="term" value="P:base-excision repair"/>
    <property type="evidence" value="ECO:0007669"/>
    <property type="project" value="InterPro"/>
</dbReference>
<evidence type="ECO:0000313" key="2">
    <source>
        <dbReference type="EMBL" id="KHJ34206.1"/>
    </source>
</evidence>
<dbReference type="SUPFAM" id="SSF46946">
    <property type="entry name" value="S13-like H2TH domain"/>
    <property type="match status" value="1"/>
</dbReference>
<sequence length="256" mass="29336">MEATNPDARNEMGIENGTSMAEVAFTDPRRFGRVRLLNCDKEDIRKISPLKENGPDPIIDKSILSLEWLQSKLNCKHVHIKSFLLDQANISGIGNWVGDEILYNAKIHPEQYSDTLSVEQIKVLHHCIMYVCETAVGVLADSEKFPSDWLFNYRWGKAMLTKTAKKRKNSEDSKEPTHEDPKCLPNGTKISFVTVGGRTSCFVPSLQQKKLQDKLSNDYDEENENLSENRLRKRVKKDEETLEIDKNKRTLRSVKI</sequence>
<dbReference type="PANTHER" id="PTHR22993">
    <property type="entry name" value="FORMAMIDOPYRIMIDINE-DNA GLYCOSYLASE"/>
    <property type="match status" value="1"/>
</dbReference>
<dbReference type="AlphaFoldDB" id="A0A0B1PB88"/>
<evidence type="ECO:0000313" key="3">
    <source>
        <dbReference type="Proteomes" id="UP000030854"/>
    </source>
</evidence>
<gene>
    <name evidence="2" type="ORF">EV44_g2164</name>
</gene>
<dbReference type="HOGENOM" id="CLU_038423_0_1_1"/>